<reference evidence="3 4" key="1">
    <citation type="journal article" date="2016" name="Genome Announc.">
        <title>First Complete Genome Sequence of a Subdivision 6 Acidobacterium Strain.</title>
        <authorList>
            <person name="Huang S."/>
            <person name="Vieira S."/>
            <person name="Bunk B."/>
            <person name="Riedel T."/>
            <person name="Sproer C."/>
            <person name="Overmann J."/>
        </authorList>
    </citation>
    <scope>NUCLEOTIDE SEQUENCE [LARGE SCALE GENOMIC DNA]</scope>
    <source>
        <strain evidence="4">DSM 100886 HEG_-6_39</strain>
    </source>
</reference>
<proteinExistence type="predicted"/>
<dbReference type="STRING" id="1855912.LuPra_04995"/>
<evidence type="ECO:0000313" key="4">
    <source>
        <dbReference type="Proteomes" id="UP000076079"/>
    </source>
</evidence>
<dbReference type="AlphaFoldDB" id="A0A143PSN0"/>
<feature type="chain" id="PRO_5007511888" evidence="1">
    <location>
        <begin position="36"/>
        <end position="356"/>
    </location>
</feature>
<dbReference type="Proteomes" id="UP000076079">
    <property type="component" value="Chromosome"/>
</dbReference>
<dbReference type="Pfam" id="PF07589">
    <property type="entry name" value="PEP-CTERM"/>
    <property type="match status" value="1"/>
</dbReference>
<evidence type="ECO:0000256" key="1">
    <source>
        <dbReference type="SAM" id="SignalP"/>
    </source>
</evidence>
<evidence type="ECO:0000313" key="3">
    <source>
        <dbReference type="EMBL" id="AMY11737.1"/>
    </source>
</evidence>
<dbReference type="NCBIfam" id="TIGR02595">
    <property type="entry name" value="PEP_CTERM"/>
    <property type="match status" value="1"/>
</dbReference>
<keyword evidence="4" id="KW-1185">Reference proteome</keyword>
<protein>
    <submittedName>
        <fullName evidence="3">PEP-CTERM motif</fullName>
    </submittedName>
</protein>
<dbReference type="InterPro" id="IPR013424">
    <property type="entry name" value="Ice-binding_C"/>
</dbReference>
<evidence type="ECO:0000259" key="2">
    <source>
        <dbReference type="Pfam" id="PF07589"/>
    </source>
</evidence>
<organism evidence="3 4">
    <name type="scientific">Luteitalea pratensis</name>
    <dbReference type="NCBI Taxonomy" id="1855912"/>
    <lineage>
        <taxon>Bacteria</taxon>
        <taxon>Pseudomonadati</taxon>
        <taxon>Acidobacteriota</taxon>
        <taxon>Vicinamibacteria</taxon>
        <taxon>Vicinamibacterales</taxon>
        <taxon>Vicinamibacteraceae</taxon>
        <taxon>Luteitalea</taxon>
    </lineage>
</organism>
<dbReference type="EMBL" id="CP015136">
    <property type="protein sequence ID" value="AMY11737.1"/>
    <property type="molecule type" value="Genomic_DNA"/>
</dbReference>
<name>A0A143PSN0_LUTPR</name>
<feature type="signal peptide" evidence="1">
    <location>
        <begin position="1"/>
        <end position="35"/>
    </location>
</feature>
<feature type="domain" description="Ice-binding protein C-terminal" evidence="2">
    <location>
        <begin position="331"/>
        <end position="353"/>
    </location>
</feature>
<sequence length="356" mass="38497" precursor="true">MTRMAPPRAIKSMTKHFAFLVAAALTVSLPGTASAGSVALFPDLAFRQVAAGSSNGAGGAGFWDNRSYDSWTQGNGIASPCTAGAIIFGGGCDWRGFSAPVGGNPYQQLTNPIQANAGNMRYLGTSDGSIPDNFYFTSVGPWALDFSVLFQLSAWDNTVEFGWYEAGNPNNRTSLLPKAGRPSGPYSANDGSIMADGTVSALIPPDFGLYYRNTRYGDTPGKEILFFTESRFNRVGGYFSYFTDPTSGLDLLSFLRENLDDELEFADFFNAIRRQQFALFADGSGRYWLGLEDQLGSITNAFCSNRGLQPCSDYDYNDLILSFKAPDDPTDVPEPATLTLLGAGLLAASWARRRAR</sequence>
<dbReference type="KEGG" id="abac:LuPra_04995"/>
<accession>A0A143PSN0</accession>
<reference evidence="4" key="2">
    <citation type="submission" date="2016-04" db="EMBL/GenBank/DDBJ databases">
        <title>First Complete Genome Sequence of a Subdivision 6 Acidobacterium.</title>
        <authorList>
            <person name="Huang S."/>
            <person name="Vieira S."/>
            <person name="Bunk B."/>
            <person name="Riedel T."/>
            <person name="Sproeer C."/>
            <person name="Overmann J."/>
        </authorList>
    </citation>
    <scope>NUCLEOTIDE SEQUENCE [LARGE SCALE GENOMIC DNA]</scope>
    <source>
        <strain evidence="4">DSM 100886 HEG_-6_39</strain>
    </source>
</reference>
<keyword evidence="1" id="KW-0732">Signal</keyword>
<gene>
    <name evidence="3" type="ORF">LuPra_04995</name>
</gene>